<sequence>MCGDESLLFVPKAMMIKRTGPKVMRMMVAASFILFANQMLWHLPLSRPPPSDPYADAPSVPSRSRMERNKTDTPFAQYSTAHNDTSAPKHKSQQHVKDKWKPLPWSLPSVPPNQKSSIEFMSELNELKRSMNIPLPWETSDPLPTPILNFNLPKSATLTSSEFFRCGGIASSHTFVPFTSYRIGDCIRENFLAEETPFKGCDRNNKTDEVVEFYSDFGIQGPHCFYPSLHDGGVEHIAKYYPNATIFMLLRSAASWYKSASNWGEGRLLKAFKNRCGFLLLGNTTQEDWEYFYNAHTEKLRQYALKNLHITYVEVELNEEAGEIMEVYTGINSTCLMHCYPGPPKDPNVDLKTYTKCQPVVAPS</sequence>
<accession>B8C369</accession>
<dbReference type="GeneID" id="7448140"/>
<reference evidence="1 2" key="2">
    <citation type="journal article" date="2008" name="Nature">
        <title>The Phaeodactylum genome reveals the evolutionary history of diatom genomes.</title>
        <authorList>
            <person name="Bowler C."/>
            <person name="Allen A.E."/>
            <person name="Badger J.H."/>
            <person name="Grimwood J."/>
            <person name="Jabbari K."/>
            <person name="Kuo A."/>
            <person name="Maheswari U."/>
            <person name="Martens C."/>
            <person name="Maumus F."/>
            <person name="Otillar R.P."/>
            <person name="Rayko E."/>
            <person name="Salamov A."/>
            <person name="Vandepoele K."/>
            <person name="Beszteri B."/>
            <person name="Gruber A."/>
            <person name="Heijde M."/>
            <person name="Katinka M."/>
            <person name="Mock T."/>
            <person name="Valentin K."/>
            <person name="Verret F."/>
            <person name="Berges J.A."/>
            <person name="Brownlee C."/>
            <person name="Cadoret J.P."/>
            <person name="Chiovitti A."/>
            <person name="Choi C.J."/>
            <person name="Coesel S."/>
            <person name="De Martino A."/>
            <person name="Detter J.C."/>
            <person name="Durkin C."/>
            <person name="Falciatore A."/>
            <person name="Fournet J."/>
            <person name="Haruta M."/>
            <person name="Huysman M.J."/>
            <person name="Jenkins B.D."/>
            <person name="Jiroutova K."/>
            <person name="Jorgensen R.E."/>
            <person name="Joubert Y."/>
            <person name="Kaplan A."/>
            <person name="Kroger N."/>
            <person name="Kroth P.G."/>
            <person name="La Roche J."/>
            <person name="Lindquist E."/>
            <person name="Lommer M."/>
            <person name="Martin-Jezequel V."/>
            <person name="Lopez P.J."/>
            <person name="Lucas S."/>
            <person name="Mangogna M."/>
            <person name="McGinnis K."/>
            <person name="Medlin L.K."/>
            <person name="Montsant A."/>
            <person name="Oudot-Le Secq M.P."/>
            <person name="Napoli C."/>
            <person name="Obornik M."/>
            <person name="Parker M.S."/>
            <person name="Petit J.L."/>
            <person name="Porcel B.M."/>
            <person name="Poulsen N."/>
            <person name="Robison M."/>
            <person name="Rychlewski L."/>
            <person name="Rynearson T.A."/>
            <person name="Schmutz J."/>
            <person name="Shapiro H."/>
            <person name="Siaut M."/>
            <person name="Stanley M."/>
            <person name="Sussman M.R."/>
            <person name="Taylor A.R."/>
            <person name="Vardi A."/>
            <person name="von Dassow P."/>
            <person name="Vyverman W."/>
            <person name="Willis A."/>
            <person name="Wyrwicz L.S."/>
            <person name="Rokhsar D.S."/>
            <person name="Weissenbach J."/>
            <person name="Armbrust E.V."/>
            <person name="Green B.R."/>
            <person name="Van de Peer Y."/>
            <person name="Grigoriev I.V."/>
        </authorList>
    </citation>
    <scope>NUCLEOTIDE SEQUENCE [LARGE SCALE GENOMIC DNA]</scope>
    <source>
        <strain evidence="1 2">CCMP1335</strain>
    </source>
</reference>
<keyword evidence="2" id="KW-1185">Reference proteome</keyword>
<dbReference type="Proteomes" id="UP000001449">
    <property type="component" value="Chromosome 5"/>
</dbReference>
<protein>
    <recommendedName>
        <fullName evidence="3">Sulfotransferase domain-containing protein</fullName>
    </recommendedName>
</protein>
<name>B8C369_THAPS</name>
<dbReference type="RefSeq" id="XP_002290758.1">
    <property type="nucleotide sequence ID" value="XM_002290722.1"/>
</dbReference>
<evidence type="ECO:0008006" key="3">
    <source>
        <dbReference type="Google" id="ProtNLM"/>
    </source>
</evidence>
<proteinExistence type="predicted"/>
<dbReference type="eggNOG" id="ENOG502SV1S">
    <property type="taxonomic scope" value="Eukaryota"/>
</dbReference>
<dbReference type="PANTHER" id="PTHR36978">
    <property type="entry name" value="P-LOOP CONTAINING NUCLEOTIDE TRIPHOSPHATE HYDROLASE"/>
    <property type="match status" value="1"/>
</dbReference>
<evidence type="ECO:0000313" key="1">
    <source>
        <dbReference type="EMBL" id="EED92510.1"/>
    </source>
</evidence>
<dbReference type="HOGENOM" id="CLU_761848_0_0_1"/>
<dbReference type="AlphaFoldDB" id="B8C369"/>
<dbReference type="PANTHER" id="PTHR36978:SF4">
    <property type="entry name" value="P-LOOP CONTAINING NUCLEOSIDE TRIPHOSPHATE HYDROLASE PROTEIN"/>
    <property type="match status" value="1"/>
</dbReference>
<dbReference type="EMBL" id="CM000642">
    <property type="protein sequence ID" value="EED92510.1"/>
    <property type="molecule type" value="Genomic_DNA"/>
</dbReference>
<dbReference type="PaxDb" id="35128-Thaps5538"/>
<evidence type="ECO:0000313" key="2">
    <source>
        <dbReference type="Proteomes" id="UP000001449"/>
    </source>
</evidence>
<reference evidence="1 2" key="1">
    <citation type="journal article" date="2004" name="Science">
        <title>The genome of the diatom Thalassiosira pseudonana: ecology, evolution, and metabolism.</title>
        <authorList>
            <person name="Armbrust E.V."/>
            <person name="Berges J.A."/>
            <person name="Bowler C."/>
            <person name="Green B.R."/>
            <person name="Martinez D."/>
            <person name="Putnam N.H."/>
            <person name="Zhou S."/>
            <person name="Allen A.E."/>
            <person name="Apt K.E."/>
            <person name="Bechner M."/>
            <person name="Brzezinski M.A."/>
            <person name="Chaal B.K."/>
            <person name="Chiovitti A."/>
            <person name="Davis A.K."/>
            <person name="Demarest M.S."/>
            <person name="Detter J.C."/>
            <person name="Glavina T."/>
            <person name="Goodstein D."/>
            <person name="Hadi M.Z."/>
            <person name="Hellsten U."/>
            <person name="Hildebrand M."/>
            <person name="Jenkins B.D."/>
            <person name="Jurka J."/>
            <person name="Kapitonov V.V."/>
            <person name="Kroger N."/>
            <person name="Lau W.W."/>
            <person name="Lane T.W."/>
            <person name="Larimer F.W."/>
            <person name="Lippmeier J.C."/>
            <person name="Lucas S."/>
            <person name="Medina M."/>
            <person name="Montsant A."/>
            <person name="Obornik M."/>
            <person name="Parker M.S."/>
            <person name="Palenik B."/>
            <person name="Pazour G.J."/>
            <person name="Richardson P.M."/>
            <person name="Rynearson T.A."/>
            <person name="Saito M.A."/>
            <person name="Schwartz D.C."/>
            <person name="Thamatrakoln K."/>
            <person name="Valentin K."/>
            <person name="Vardi A."/>
            <person name="Wilkerson F.P."/>
            <person name="Rokhsar D.S."/>
        </authorList>
    </citation>
    <scope>NUCLEOTIDE SEQUENCE [LARGE SCALE GENOMIC DNA]</scope>
    <source>
        <strain evidence="1 2">CCMP1335</strain>
    </source>
</reference>
<dbReference type="InParanoid" id="B8C369"/>
<dbReference type="KEGG" id="tps:THAPSDRAFT_5538"/>
<gene>
    <name evidence="1" type="ORF">THAPSDRAFT_5538</name>
</gene>
<organism evidence="1 2">
    <name type="scientific">Thalassiosira pseudonana</name>
    <name type="common">Marine diatom</name>
    <name type="synonym">Cyclotella nana</name>
    <dbReference type="NCBI Taxonomy" id="35128"/>
    <lineage>
        <taxon>Eukaryota</taxon>
        <taxon>Sar</taxon>
        <taxon>Stramenopiles</taxon>
        <taxon>Ochrophyta</taxon>
        <taxon>Bacillariophyta</taxon>
        <taxon>Coscinodiscophyceae</taxon>
        <taxon>Thalassiosirophycidae</taxon>
        <taxon>Thalassiosirales</taxon>
        <taxon>Thalassiosiraceae</taxon>
        <taxon>Thalassiosira</taxon>
    </lineage>
</organism>